<keyword evidence="1" id="KW-0472">Membrane</keyword>
<dbReference type="SUPFAM" id="SSF51905">
    <property type="entry name" value="FAD/NAD(P)-binding domain"/>
    <property type="match status" value="2"/>
</dbReference>
<accession>A0ABQ0QJP2</accession>
<dbReference type="Proteomes" id="UP001062443">
    <property type="component" value="Unassembled WGS sequence"/>
</dbReference>
<dbReference type="EMBL" id="BAQB01000020">
    <property type="protein sequence ID" value="GBR47193.1"/>
    <property type="molecule type" value="Genomic_DNA"/>
</dbReference>
<dbReference type="Gene3D" id="3.50.50.60">
    <property type="entry name" value="FAD/NAD(P)-binding domain"/>
    <property type="match status" value="2"/>
</dbReference>
<dbReference type="InterPro" id="IPR036188">
    <property type="entry name" value="FAD/NAD-bd_sf"/>
</dbReference>
<evidence type="ECO:0000313" key="3">
    <source>
        <dbReference type="EMBL" id="GBR47193.1"/>
    </source>
</evidence>
<dbReference type="Pfam" id="PF07992">
    <property type="entry name" value="Pyr_redox_2"/>
    <property type="match status" value="1"/>
</dbReference>
<dbReference type="RefSeq" id="WP_068172744.1">
    <property type="nucleotide sequence ID" value="NZ_BAQB01000020.1"/>
</dbReference>
<proteinExistence type="predicted"/>
<dbReference type="PANTHER" id="PTHR10632">
    <property type="entry name" value="SULFIDE:QUINONE OXIDOREDUCTASE"/>
    <property type="match status" value="1"/>
</dbReference>
<organism evidence="3 4">
    <name type="scientific">Neokomagataea tanensis NBRC 106556</name>
    <dbReference type="NCBI Taxonomy" id="1223519"/>
    <lineage>
        <taxon>Bacteria</taxon>
        <taxon>Pseudomonadati</taxon>
        <taxon>Pseudomonadota</taxon>
        <taxon>Alphaproteobacteria</taxon>
        <taxon>Acetobacterales</taxon>
        <taxon>Acetobacteraceae</taxon>
        <taxon>Neokomagataea</taxon>
    </lineage>
</organism>
<feature type="transmembrane region" description="Helical" evidence="1">
    <location>
        <begin position="12"/>
        <end position="30"/>
    </location>
</feature>
<evidence type="ECO:0000259" key="2">
    <source>
        <dbReference type="Pfam" id="PF07992"/>
    </source>
</evidence>
<feature type="domain" description="FAD/NAD(P)-binding" evidence="2">
    <location>
        <begin position="13"/>
        <end position="125"/>
    </location>
</feature>
<evidence type="ECO:0000256" key="1">
    <source>
        <dbReference type="SAM" id="Phobius"/>
    </source>
</evidence>
<dbReference type="InterPro" id="IPR023753">
    <property type="entry name" value="FAD/NAD-binding_dom"/>
</dbReference>
<dbReference type="PANTHER" id="PTHR10632:SF2">
    <property type="entry name" value="SULFIDE:QUINONE OXIDOREDUCTASE, MITOCHONDRIAL"/>
    <property type="match status" value="1"/>
</dbReference>
<sequence length="410" mass="45267">MADTSPSSEDRFTVVIIGGGAAGISIASLLKKHRPNLSIAIIEPSTTHAYQPAWTLVGAGVVPLRKTLRQEGGLIPRGVTWIRERAASFAPDDLSVTLESGRTVQYRRLIVCPGLQLDWDKIEGLPETLGRNGVTSNYSRETAAYTWECIRHLDGGKAIFTQPPMPIKCAGAPQKIVYLASDHWRQEGSLHNTEVDFCLAGDALFGVAHWVPTLQRQMDYYGVNVRKKENLIKVDGEKREATFQIVGTEETITRSFDLLHVTPPQSAPDFVKASPLANAGGWLDVDPATLRHTRYDTIFGAGDVMGTTNAKTAAAIREQAPIVVENVLASLDGRPLKGVYNGYGACPLTVAYGKVVLAEFTYGGKIAPSFPYDQRKPSRFAWFLKTQVFHRIYWHTMMKGYSFRKTIQSR</sequence>
<keyword evidence="1" id="KW-1133">Transmembrane helix</keyword>
<reference evidence="3" key="1">
    <citation type="submission" date="2013-04" db="EMBL/GenBank/DDBJ databases">
        <title>The genome sequencing project of 58 acetic acid bacteria.</title>
        <authorList>
            <person name="Okamoto-Kainuma A."/>
            <person name="Ishikawa M."/>
            <person name="Umino S."/>
            <person name="Koizumi Y."/>
            <person name="Shiwa Y."/>
            <person name="Yoshikawa H."/>
            <person name="Matsutani M."/>
            <person name="Matsushita K."/>
        </authorList>
    </citation>
    <scope>NUCLEOTIDE SEQUENCE</scope>
    <source>
        <strain evidence="3">NBRC 106556</strain>
    </source>
</reference>
<dbReference type="InterPro" id="IPR015904">
    <property type="entry name" value="Sulphide_quinone_reductase"/>
</dbReference>
<keyword evidence="1" id="KW-0812">Transmembrane</keyword>
<name>A0ABQ0QJP2_9PROT</name>
<gene>
    <name evidence="3" type="ORF">AA106556_1367</name>
</gene>
<protein>
    <submittedName>
        <fullName evidence="3">Oxidoreductase</fullName>
    </submittedName>
</protein>
<comment type="caution">
    <text evidence="3">The sequence shown here is derived from an EMBL/GenBank/DDBJ whole genome shotgun (WGS) entry which is preliminary data.</text>
</comment>
<evidence type="ECO:0000313" key="4">
    <source>
        <dbReference type="Proteomes" id="UP001062443"/>
    </source>
</evidence>
<keyword evidence="4" id="KW-1185">Reference proteome</keyword>